<sequence>MAPPVTFRPRGGAILAAIAIAICAIGLAYVAVTEGVVSLVTWAWPIVAVAWGAWLLYIRPSVRVTDGFVEVRNIVRTYRVPWGDVEDIDSRYALTIQTVDGRRIRAWAAPAPGARQAMTTRREEVTRTPGEGDTRRPSDARGTSSGDAAEVVRRAFETYQREGGTVLPGGTVTTWDIPVIVVTILLVAGAILTLVLPHG</sequence>
<proteinExistence type="predicted"/>
<accession>A0ABN2SU89</accession>
<dbReference type="Pfam" id="PF10756">
    <property type="entry name" value="bPH_6"/>
    <property type="match status" value="1"/>
</dbReference>
<protein>
    <recommendedName>
        <fullName evidence="3">Low molecular weight protein antigen 6 PH domain-containing protein</fullName>
    </recommendedName>
</protein>
<evidence type="ECO:0000259" key="3">
    <source>
        <dbReference type="Pfam" id="PF10756"/>
    </source>
</evidence>
<comment type="caution">
    <text evidence="4">The sequence shown here is derived from an EMBL/GenBank/DDBJ whole genome shotgun (WGS) entry which is preliminary data.</text>
</comment>
<dbReference type="Proteomes" id="UP001500326">
    <property type="component" value="Unassembled WGS sequence"/>
</dbReference>
<reference evidence="4 5" key="1">
    <citation type="journal article" date="2019" name="Int. J. Syst. Evol. Microbiol.">
        <title>The Global Catalogue of Microorganisms (GCM) 10K type strain sequencing project: providing services to taxonomists for standard genome sequencing and annotation.</title>
        <authorList>
            <consortium name="The Broad Institute Genomics Platform"/>
            <consortium name="The Broad Institute Genome Sequencing Center for Infectious Disease"/>
            <person name="Wu L."/>
            <person name="Ma J."/>
        </authorList>
    </citation>
    <scope>NUCLEOTIDE SEQUENCE [LARGE SCALE GENOMIC DNA]</scope>
    <source>
        <strain evidence="4 5">JCM 14902</strain>
    </source>
</reference>
<feature type="compositionally biased region" description="Basic and acidic residues" evidence="1">
    <location>
        <begin position="120"/>
        <end position="139"/>
    </location>
</feature>
<keyword evidence="2" id="KW-0472">Membrane</keyword>
<keyword evidence="2" id="KW-1133">Transmembrane helix</keyword>
<dbReference type="EMBL" id="BAAAOH010000001">
    <property type="protein sequence ID" value="GAA1992637.1"/>
    <property type="molecule type" value="Genomic_DNA"/>
</dbReference>
<feature type="region of interest" description="Disordered" evidence="1">
    <location>
        <begin position="110"/>
        <end position="147"/>
    </location>
</feature>
<dbReference type="InterPro" id="IPR019692">
    <property type="entry name" value="CFP-6_PH"/>
</dbReference>
<evidence type="ECO:0000256" key="1">
    <source>
        <dbReference type="SAM" id="MobiDB-lite"/>
    </source>
</evidence>
<evidence type="ECO:0000256" key="2">
    <source>
        <dbReference type="SAM" id="Phobius"/>
    </source>
</evidence>
<dbReference type="RefSeq" id="WP_344064022.1">
    <property type="nucleotide sequence ID" value="NZ_BAAAOH010000001.1"/>
</dbReference>
<name>A0ABN2SU89_9MICO</name>
<feature type="transmembrane region" description="Helical" evidence="2">
    <location>
        <begin position="177"/>
        <end position="196"/>
    </location>
</feature>
<feature type="domain" description="Low molecular weight protein antigen 6 PH" evidence="3">
    <location>
        <begin position="59"/>
        <end position="108"/>
    </location>
</feature>
<organism evidence="4 5">
    <name type="scientific">Microbacterium pumilum</name>
    <dbReference type="NCBI Taxonomy" id="344165"/>
    <lineage>
        <taxon>Bacteria</taxon>
        <taxon>Bacillati</taxon>
        <taxon>Actinomycetota</taxon>
        <taxon>Actinomycetes</taxon>
        <taxon>Micrococcales</taxon>
        <taxon>Microbacteriaceae</taxon>
        <taxon>Microbacterium</taxon>
    </lineage>
</organism>
<gene>
    <name evidence="4" type="ORF">GCM10009777_30180</name>
</gene>
<feature type="transmembrane region" description="Helical" evidence="2">
    <location>
        <begin position="12"/>
        <end position="32"/>
    </location>
</feature>
<keyword evidence="5" id="KW-1185">Reference proteome</keyword>
<evidence type="ECO:0000313" key="5">
    <source>
        <dbReference type="Proteomes" id="UP001500326"/>
    </source>
</evidence>
<feature type="transmembrane region" description="Helical" evidence="2">
    <location>
        <begin position="39"/>
        <end position="58"/>
    </location>
</feature>
<evidence type="ECO:0000313" key="4">
    <source>
        <dbReference type="EMBL" id="GAA1992637.1"/>
    </source>
</evidence>
<keyword evidence="2" id="KW-0812">Transmembrane</keyword>